<evidence type="ECO:0000256" key="2">
    <source>
        <dbReference type="SAM" id="SignalP"/>
    </source>
</evidence>
<evidence type="ECO:0000313" key="4">
    <source>
        <dbReference type="Proteomes" id="UP000565089"/>
    </source>
</evidence>
<dbReference type="GeneID" id="95796989"/>
<evidence type="ECO:0008006" key="5">
    <source>
        <dbReference type="Google" id="ProtNLM"/>
    </source>
</evidence>
<dbReference type="PROSITE" id="PS51257">
    <property type="entry name" value="PROKAR_LIPOPROTEIN"/>
    <property type="match status" value="1"/>
</dbReference>
<name>A0A7W7DR21_9ACTN</name>
<evidence type="ECO:0000256" key="1">
    <source>
        <dbReference type="SAM" id="MobiDB-lite"/>
    </source>
</evidence>
<feature type="signal peptide" evidence="2">
    <location>
        <begin position="1"/>
        <end position="24"/>
    </location>
</feature>
<feature type="region of interest" description="Disordered" evidence="1">
    <location>
        <begin position="26"/>
        <end position="46"/>
    </location>
</feature>
<comment type="caution">
    <text evidence="3">The sequence shown here is derived from an EMBL/GenBank/DDBJ whole genome shotgun (WGS) entry which is preliminary data.</text>
</comment>
<sequence>MISSRRVRYLSICLGISMPLAVGACSSSEPSPPKTSTSKTSASDGAEAAKSVLEKGIIEMESLSDGSGVLERNFGSTMASVPDDVLSVAFAFTCTGGEKVKLTLTTAGKYAASDSLVCDGSIFQRSINTAESGPVAFSAVTADGTSGGYAYAYYVEKKNHS</sequence>
<dbReference type="RefSeq" id="WP_184910985.1">
    <property type="nucleotide sequence ID" value="NZ_JACHMS010000001.1"/>
</dbReference>
<protein>
    <recommendedName>
        <fullName evidence="5">Lipoprotein</fullName>
    </recommendedName>
</protein>
<feature type="compositionally biased region" description="Low complexity" evidence="1">
    <location>
        <begin position="26"/>
        <end position="43"/>
    </location>
</feature>
<gene>
    <name evidence="3" type="ORF">BJ965_005018</name>
</gene>
<accession>A0A7W7DR21</accession>
<organism evidence="3 4">
    <name type="scientific">Streptomyces luteogriseus</name>
    <dbReference type="NCBI Taxonomy" id="68233"/>
    <lineage>
        <taxon>Bacteria</taxon>
        <taxon>Bacillati</taxon>
        <taxon>Actinomycetota</taxon>
        <taxon>Actinomycetes</taxon>
        <taxon>Kitasatosporales</taxon>
        <taxon>Streptomycetaceae</taxon>
        <taxon>Streptomyces</taxon>
    </lineage>
</organism>
<keyword evidence="4" id="KW-1185">Reference proteome</keyword>
<dbReference type="AlphaFoldDB" id="A0A7W7DR21"/>
<evidence type="ECO:0000313" key="3">
    <source>
        <dbReference type="EMBL" id="MBB4715136.1"/>
    </source>
</evidence>
<reference evidence="3 4" key="1">
    <citation type="submission" date="2020-08" db="EMBL/GenBank/DDBJ databases">
        <title>Sequencing the genomes of 1000 actinobacteria strains.</title>
        <authorList>
            <person name="Klenk H.-P."/>
        </authorList>
    </citation>
    <scope>NUCLEOTIDE SEQUENCE [LARGE SCALE GENOMIC DNA]</scope>
    <source>
        <strain evidence="3 4">DSM 40483</strain>
    </source>
</reference>
<dbReference type="EMBL" id="JACHMS010000001">
    <property type="protein sequence ID" value="MBB4715136.1"/>
    <property type="molecule type" value="Genomic_DNA"/>
</dbReference>
<keyword evidence="2" id="KW-0732">Signal</keyword>
<proteinExistence type="predicted"/>
<feature type="chain" id="PRO_5030658277" description="Lipoprotein" evidence="2">
    <location>
        <begin position="25"/>
        <end position="161"/>
    </location>
</feature>
<dbReference type="Proteomes" id="UP000565089">
    <property type="component" value="Unassembled WGS sequence"/>
</dbReference>